<dbReference type="EMBL" id="BARV01036011">
    <property type="protein sequence ID" value="GAI49594.1"/>
    <property type="molecule type" value="Genomic_DNA"/>
</dbReference>
<organism evidence="5">
    <name type="scientific">marine sediment metagenome</name>
    <dbReference type="NCBI Taxonomy" id="412755"/>
    <lineage>
        <taxon>unclassified sequences</taxon>
        <taxon>metagenomes</taxon>
        <taxon>ecological metagenomes</taxon>
    </lineage>
</organism>
<evidence type="ECO:0000256" key="3">
    <source>
        <dbReference type="ARBA" id="ARBA00022741"/>
    </source>
</evidence>
<evidence type="ECO:0008006" key="6">
    <source>
        <dbReference type="Google" id="ProtNLM"/>
    </source>
</evidence>
<proteinExistence type="inferred from homology"/>
<dbReference type="InterPro" id="IPR050319">
    <property type="entry name" value="ABC_transp_ATP-bind"/>
</dbReference>
<protein>
    <recommendedName>
        <fullName evidence="6">Oligopeptide/dipeptide ABC transporter C-terminal domain-containing protein</fullName>
    </recommendedName>
</protein>
<keyword evidence="4" id="KW-0067">ATP-binding</keyword>
<feature type="non-terminal residue" evidence="5">
    <location>
        <position position="1"/>
    </location>
</feature>
<dbReference type="PANTHER" id="PTHR43776">
    <property type="entry name" value="TRANSPORT ATP-BINDING PROTEIN"/>
    <property type="match status" value="1"/>
</dbReference>
<reference evidence="5" key="1">
    <citation type="journal article" date="2014" name="Front. Microbiol.">
        <title>High frequency of phylogenetically diverse reductive dehalogenase-homologous genes in deep subseafloor sedimentary metagenomes.</title>
        <authorList>
            <person name="Kawai M."/>
            <person name="Futagami T."/>
            <person name="Toyoda A."/>
            <person name="Takaki Y."/>
            <person name="Nishi S."/>
            <person name="Hori S."/>
            <person name="Arai W."/>
            <person name="Tsubouchi T."/>
            <person name="Morono Y."/>
            <person name="Uchiyama I."/>
            <person name="Ito T."/>
            <person name="Fujiyama A."/>
            <person name="Inagaki F."/>
            <person name="Takami H."/>
        </authorList>
    </citation>
    <scope>NUCLEOTIDE SEQUENCE</scope>
    <source>
        <strain evidence="5">Expedition CK06-06</strain>
    </source>
</reference>
<keyword evidence="2" id="KW-0813">Transport</keyword>
<gene>
    <name evidence="5" type="ORF">S06H3_56046</name>
</gene>
<comment type="caution">
    <text evidence="5">The sequence shown here is derived from an EMBL/GenBank/DDBJ whole genome shotgun (WGS) entry which is preliminary data.</text>
</comment>
<keyword evidence="3" id="KW-0547">Nucleotide-binding</keyword>
<sequence length="49" mass="5657">SHDLAVVKYMSDRIMVMKDGVLVEQGSSRDLFLHPETDYTRELMDSILD</sequence>
<dbReference type="InterPro" id="IPR027417">
    <property type="entry name" value="P-loop_NTPase"/>
</dbReference>
<evidence type="ECO:0000256" key="1">
    <source>
        <dbReference type="ARBA" id="ARBA00005417"/>
    </source>
</evidence>
<comment type="similarity">
    <text evidence="1">Belongs to the ABC transporter superfamily.</text>
</comment>
<name>X1R203_9ZZZZ</name>
<accession>X1R203</accession>
<dbReference type="AlphaFoldDB" id="X1R203"/>
<dbReference type="GO" id="GO:0005524">
    <property type="term" value="F:ATP binding"/>
    <property type="evidence" value="ECO:0007669"/>
    <property type="project" value="UniProtKB-KW"/>
</dbReference>
<dbReference type="Gene3D" id="3.40.50.300">
    <property type="entry name" value="P-loop containing nucleotide triphosphate hydrolases"/>
    <property type="match status" value="1"/>
</dbReference>
<dbReference type="SUPFAM" id="SSF52540">
    <property type="entry name" value="P-loop containing nucleoside triphosphate hydrolases"/>
    <property type="match status" value="1"/>
</dbReference>
<evidence type="ECO:0000256" key="4">
    <source>
        <dbReference type="ARBA" id="ARBA00022840"/>
    </source>
</evidence>
<evidence type="ECO:0000313" key="5">
    <source>
        <dbReference type="EMBL" id="GAI49594.1"/>
    </source>
</evidence>
<dbReference type="PANTHER" id="PTHR43776:SF7">
    <property type="entry name" value="D,D-DIPEPTIDE TRANSPORT ATP-BINDING PROTEIN DDPF-RELATED"/>
    <property type="match status" value="1"/>
</dbReference>
<evidence type="ECO:0000256" key="2">
    <source>
        <dbReference type="ARBA" id="ARBA00022448"/>
    </source>
</evidence>